<dbReference type="HOGENOM" id="CLU_1046598_0_0_1"/>
<dbReference type="AlphaFoldDB" id="A0A0C3LDF9"/>
<gene>
    <name evidence="1" type="ORF">M407DRAFT_4714</name>
</gene>
<name>A0A0C3LDF9_9AGAM</name>
<evidence type="ECO:0000313" key="2">
    <source>
        <dbReference type="Proteomes" id="UP000054248"/>
    </source>
</evidence>
<proteinExistence type="predicted"/>
<dbReference type="Proteomes" id="UP000054248">
    <property type="component" value="Unassembled WGS sequence"/>
</dbReference>
<reference evidence="2" key="2">
    <citation type="submission" date="2015-01" db="EMBL/GenBank/DDBJ databases">
        <title>Evolutionary Origins and Diversification of the Mycorrhizal Mutualists.</title>
        <authorList>
            <consortium name="DOE Joint Genome Institute"/>
            <consortium name="Mycorrhizal Genomics Consortium"/>
            <person name="Kohler A."/>
            <person name="Kuo A."/>
            <person name="Nagy L.G."/>
            <person name="Floudas D."/>
            <person name="Copeland A."/>
            <person name="Barry K.W."/>
            <person name="Cichocki N."/>
            <person name="Veneault-Fourrey C."/>
            <person name="LaButti K."/>
            <person name="Lindquist E.A."/>
            <person name="Lipzen A."/>
            <person name="Lundell T."/>
            <person name="Morin E."/>
            <person name="Murat C."/>
            <person name="Riley R."/>
            <person name="Ohm R."/>
            <person name="Sun H."/>
            <person name="Tunlid A."/>
            <person name="Henrissat B."/>
            <person name="Grigoriev I.V."/>
            <person name="Hibbett D.S."/>
            <person name="Martin F."/>
        </authorList>
    </citation>
    <scope>NUCLEOTIDE SEQUENCE [LARGE SCALE GENOMIC DNA]</scope>
    <source>
        <strain evidence="2">MUT 4182</strain>
    </source>
</reference>
<keyword evidence="2" id="KW-1185">Reference proteome</keyword>
<evidence type="ECO:0000313" key="1">
    <source>
        <dbReference type="EMBL" id="KIO31968.1"/>
    </source>
</evidence>
<dbReference type="EMBL" id="KN822958">
    <property type="protein sequence ID" value="KIO31968.1"/>
    <property type="molecule type" value="Genomic_DNA"/>
</dbReference>
<reference evidence="1 2" key="1">
    <citation type="submission" date="2014-04" db="EMBL/GenBank/DDBJ databases">
        <authorList>
            <consortium name="DOE Joint Genome Institute"/>
            <person name="Kuo A."/>
            <person name="Girlanda M."/>
            <person name="Perotto S."/>
            <person name="Kohler A."/>
            <person name="Nagy L.G."/>
            <person name="Floudas D."/>
            <person name="Copeland A."/>
            <person name="Barry K.W."/>
            <person name="Cichocki N."/>
            <person name="Veneault-Fourrey C."/>
            <person name="LaButti K."/>
            <person name="Lindquist E.A."/>
            <person name="Lipzen A."/>
            <person name="Lundell T."/>
            <person name="Morin E."/>
            <person name="Murat C."/>
            <person name="Sun H."/>
            <person name="Tunlid A."/>
            <person name="Henrissat B."/>
            <person name="Grigoriev I.V."/>
            <person name="Hibbett D.S."/>
            <person name="Martin F."/>
            <person name="Nordberg H.P."/>
            <person name="Cantor M.N."/>
            <person name="Hua S.X."/>
        </authorList>
    </citation>
    <scope>NUCLEOTIDE SEQUENCE [LARGE SCALE GENOMIC DNA]</scope>
    <source>
        <strain evidence="1 2">MUT 4182</strain>
    </source>
</reference>
<accession>A0A0C3LDF9</accession>
<sequence length="266" mass="30050">MRSLGSMEVAAHLAYAGAQDAHGEGTDWAADGEVFGEHRGDGEEHGTSCVRTCLHLKVWLIDWHIMNLEGRQWWVRRRVVVEWLRARTYRSETKSISYFQSFRKGMGQIDWGVGGVRERRGGGGGACERPFWRGRRRLSIKKSGRVVCASGECRSDGRLYSWMARDELEERERGVRVTFENAQERGRYESVVEGALQVSDQVSFSLYLLVIRCARGAAPAPTQPSFPLSRRVALAQLGTSRMVEIDWTVTARKCSMKSPLLRKGVL</sequence>
<protein>
    <submittedName>
        <fullName evidence="1">Uncharacterized protein</fullName>
    </submittedName>
</protein>
<organism evidence="1 2">
    <name type="scientific">Tulasnella calospora MUT 4182</name>
    <dbReference type="NCBI Taxonomy" id="1051891"/>
    <lineage>
        <taxon>Eukaryota</taxon>
        <taxon>Fungi</taxon>
        <taxon>Dikarya</taxon>
        <taxon>Basidiomycota</taxon>
        <taxon>Agaricomycotina</taxon>
        <taxon>Agaricomycetes</taxon>
        <taxon>Cantharellales</taxon>
        <taxon>Tulasnellaceae</taxon>
        <taxon>Tulasnella</taxon>
    </lineage>
</organism>